<dbReference type="PRINTS" id="PR00081">
    <property type="entry name" value="GDHRDH"/>
</dbReference>
<keyword evidence="5" id="KW-1185">Reference proteome</keyword>
<protein>
    <submittedName>
        <fullName evidence="4">NAD(P)-binding protein</fullName>
    </submittedName>
</protein>
<dbReference type="InterPro" id="IPR020904">
    <property type="entry name" value="Sc_DH/Rdtase_CS"/>
</dbReference>
<dbReference type="EMBL" id="MU005776">
    <property type="protein sequence ID" value="KAF2706233.1"/>
    <property type="molecule type" value="Genomic_DNA"/>
</dbReference>
<dbReference type="PROSITE" id="PS00061">
    <property type="entry name" value="ADH_SHORT"/>
    <property type="match status" value="1"/>
</dbReference>
<dbReference type="AlphaFoldDB" id="A0A6G1K0V2"/>
<dbReference type="Gene3D" id="3.40.50.720">
    <property type="entry name" value="NAD(P)-binding Rossmann-like Domain"/>
    <property type="match status" value="1"/>
</dbReference>
<reference evidence="4" key="1">
    <citation type="journal article" date="2020" name="Stud. Mycol.">
        <title>101 Dothideomycetes genomes: a test case for predicting lifestyles and emergence of pathogens.</title>
        <authorList>
            <person name="Haridas S."/>
            <person name="Albert R."/>
            <person name="Binder M."/>
            <person name="Bloem J."/>
            <person name="Labutti K."/>
            <person name="Salamov A."/>
            <person name="Andreopoulos B."/>
            <person name="Baker S."/>
            <person name="Barry K."/>
            <person name="Bills G."/>
            <person name="Bluhm B."/>
            <person name="Cannon C."/>
            <person name="Castanera R."/>
            <person name="Culley D."/>
            <person name="Daum C."/>
            <person name="Ezra D."/>
            <person name="Gonzalez J."/>
            <person name="Henrissat B."/>
            <person name="Kuo A."/>
            <person name="Liang C."/>
            <person name="Lipzen A."/>
            <person name="Lutzoni F."/>
            <person name="Magnuson J."/>
            <person name="Mondo S."/>
            <person name="Nolan M."/>
            <person name="Ohm R."/>
            <person name="Pangilinan J."/>
            <person name="Park H.-J."/>
            <person name="Ramirez L."/>
            <person name="Alfaro M."/>
            <person name="Sun H."/>
            <person name="Tritt A."/>
            <person name="Yoshinaga Y."/>
            <person name="Zwiers L.-H."/>
            <person name="Turgeon B."/>
            <person name="Goodwin S."/>
            <person name="Spatafora J."/>
            <person name="Crous P."/>
            <person name="Grigoriev I."/>
        </authorList>
    </citation>
    <scope>NUCLEOTIDE SEQUENCE</scope>
    <source>
        <strain evidence="4">CBS 279.74</strain>
    </source>
</reference>
<accession>A0A6G1K0V2</accession>
<sequence length="240" mass="25585">MAEGLVEAGGIVHCFDQMDKPDEHFEKSKQKSGGALEYHQVDVTKMDQVDETIAGIASRAQRLDGLIAAAGVTGGGLALEHDLAYLDTLLAVNVKGVFLAARACAHEMNRYKTPGAMCLVASMSGTISNRGFDAPIYNSSKAAVVQLARSLAAEWGRKNEDGTGGIRVNSLSPGYVITPMTLEDFRTGRLNKANMADTTILNRCSMPEEFKAAGLFLLSDASSFMTGSDLMIDGGTTAWR</sequence>
<keyword evidence="2" id="KW-0521">NADP</keyword>
<dbReference type="PRINTS" id="PR00080">
    <property type="entry name" value="SDRFAMILY"/>
</dbReference>
<dbReference type="GO" id="GO:0016616">
    <property type="term" value="F:oxidoreductase activity, acting on the CH-OH group of donors, NAD or NADP as acceptor"/>
    <property type="evidence" value="ECO:0007669"/>
    <property type="project" value="UniProtKB-ARBA"/>
</dbReference>
<evidence type="ECO:0000313" key="4">
    <source>
        <dbReference type="EMBL" id="KAF2706233.1"/>
    </source>
</evidence>
<proteinExistence type="inferred from homology"/>
<evidence type="ECO:0000256" key="3">
    <source>
        <dbReference type="ARBA" id="ARBA00023002"/>
    </source>
</evidence>
<gene>
    <name evidence="4" type="ORF">K504DRAFT_471048</name>
</gene>
<keyword evidence="3" id="KW-0560">Oxidoreductase</keyword>
<dbReference type="Proteomes" id="UP000799428">
    <property type="component" value="Unassembled WGS sequence"/>
</dbReference>
<dbReference type="SUPFAM" id="SSF51735">
    <property type="entry name" value="NAD(P)-binding Rossmann-fold domains"/>
    <property type="match status" value="1"/>
</dbReference>
<evidence type="ECO:0000313" key="5">
    <source>
        <dbReference type="Proteomes" id="UP000799428"/>
    </source>
</evidence>
<dbReference type="PANTHER" id="PTHR43008:SF10">
    <property type="entry name" value="CHAIN DEHYDROGENASE_OXIDOREDUCTASE, PUTATIVE (AFU_ORTHOLOGUE AFUA_2G15740)-RELATED"/>
    <property type="match status" value="1"/>
</dbReference>
<evidence type="ECO:0000256" key="2">
    <source>
        <dbReference type="ARBA" id="ARBA00022857"/>
    </source>
</evidence>
<organism evidence="4 5">
    <name type="scientific">Pleomassaria siparia CBS 279.74</name>
    <dbReference type="NCBI Taxonomy" id="1314801"/>
    <lineage>
        <taxon>Eukaryota</taxon>
        <taxon>Fungi</taxon>
        <taxon>Dikarya</taxon>
        <taxon>Ascomycota</taxon>
        <taxon>Pezizomycotina</taxon>
        <taxon>Dothideomycetes</taxon>
        <taxon>Pleosporomycetidae</taxon>
        <taxon>Pleosporales</taxon>
        <taxon>Pleomassariaceae</taxon>
        <taxon>Pleomassaria</taxon>
    </lineage>
</organism>
<comment type="similarity">
    <text evidence="1">Belongs to the short-chain dehydrogenases/reductases (SDR) family.</text>
</comment>
<name>A0A6G1K0V2_9PLEO</name>
<dbReference type="InterPro" id="IPR002347">
    <property type="entry name" value="SDR_fam"/>
</dbReference>
<dbReference type="GO" id="GO:0050664">
    <property type="term" value="F:oxidoreductase activity, acting on NAD(P)H, oxygen as acceptor"/>
    <property type="evidence" value="ECO:0007669"/>
    <property type="project" value="TreeGrafter"/>
</dbReference>
<evidence type="ECO:0000256" key="1">
    <source>
        <dbReference type="ARBA" id="ARBA00006484"/>
    </source>
</evidence>
<dbReference type="PANTHER" id="PTHR43008">
    <property type="entry name" value="BENZIL REDUCTASE"/>
    <property type="match status" value="1"/>
</dbReference>
<dbReference type="OrthoDB" id="1669814at2759"/>
<dbReference type="Pfam" id="PF13561">
    <property type="entry name" value="adh_short_C2"/>
    <property type="match status" value="1"/>
</dbReference>
<dbReference type="InterPro" id="IPR036291">
    <property type="entry name" value="NAD(P)-bd_dom_sf"/>
</dbReference>